<dbReference type="InterPro" id="IPR036047">
    <property type="entry name" value="F-box-like_dom_sf"/>
</dbReference>
<accession>A0AA95EIV9</accession>
<reference evidence="1" key="1">
    <citation type="submission" date="2022-06" db="EMBL/GenBank/DDBJ databases">
        <authorList>
            <person name="Legendre M."/>
            <person name="Claverie J.-M."/>
            <person name="Alempic J.-M."/>
            <person name="Abergel C."/>
        </authorList>
    </citation>
    <scope>NUCLEOTIDE SEQUENCE</scope>
    <source>
        <strain evidence="1">Kuranda</strain>
    </source>
</reference>
<organism evidence="1 2">
    <name type="scientific">Pandoravirus kuranda</name>
    <dbReference type="NCBI Taxonomy" id="3019033"/>
    <lineage>
        <taxon>Viruses</taxon>
        <taxon>Pandoravirus</taxon>
    </lineage>
</organism>
<name>A0AA95EIV9_9VIRU</name>
<dbReference type="EMBL" id="ON887157">
    <property type="protein sequence ID" value="WBR14754.1"/>
    <property type="molecule type" value="Genomic_DNA"/>
</dbReference>
<evidence type="ECO:0000313" key="1">
    <source>
        <dbReference type="EMBL" id="WBR14754.1"/>
    </source>
</evidence>
<evidence type="ECO:0000313" key="2">
    <source>
        <dbReference type="Proteomes" id="UP001185135"/>
    </source>
</evidence>
<sequence>MNETVPTEILHRILPLVGRRPRVPFVCRLWRAITQDETICRHQYRSDKAVSGIGYGTYLARECLVGLPQWAYDEGCPVDDHIIAAAASRGHLDLVRWLHDKGHPWGEETCSVAARGQRWETL</sequence>
<gene>
    <name evidence="1" type="ORF">pkur_cds_580</name>
</gene>
<proteinExistence type="predicted"/>
<dbReference type="Proteomes" id="UP001185135">
    <property type="component" value="Segment"/>
</dbReference>
<protein>
    <submittedName>
        <fullName evidence="1">Ankyrin repeat protein</fullName>
    </submittedName>
</protein>
<dbReference type="SUPFAM" id="SSF81383">
    <property type="entry name" value="F-box domain"/>
    <property type="match status" value="1"/>
</dbReference>